<keyword evidence="2" id="KW-0809">Transit peptide</keyword>
<sequence>MKRFYEDVSVESTNGGYRVLLDGRPIKTQMGRPQVVPSKTLAHALAAEWAEQGEEIDPRKFLFRDHADFAIDIVGENRAETIAKLLGFAETDTLCYRADPDEPLYRRQQEDWEPLLCRLEDEHGVSFQRISGVMHKPQPPETIATLKAHLDQLDDFSLAGMTALASLSASLAIALLAGDEAVNDPMLLWRDANLEEEWQADQWGREEEAEERRRKKGEEFSAAHTFMLLAKS</sequence>
<dbReference type="Pfam" id="PF07542">
    <property type="entry name" value="ATP12"/>
    <property type="match status" value="1"/>
</dbReference>
<dbReference type="Gene3D" id="1.10.3580.10">
    <property type="entry name" value="ATP12 ATPase"/>
    <property type="match status" value="1"/>
</dbReference>
<keyword evidence="3" id="KW-0143">Chaperone</keyword>
<keyword evidence="5" id="KW-1185">Reference proteome</keyword>
<proteinExistence type="inferred from homology"/>
<dbReference type="EMBL" id="JAVAIM010000001">
    <property type="protein sequence ID" value="MDP4574478.1"/>
    <property type="molecule type" value="Genomic_DNA"/>
</dbReference>
<evidence type="ECO:0000256" key="1">
    <source>
        <dbReference type="ARBA" id="ARBA00008231"/>
    </source>
</evidence>
<protein>
    <submittedName>
        <fullName evidence="4">ATP12 family protein</fullName>
    </submittedName>
</protein>
<dbReference type="Proteomes" id="UP001240639">
    <property type="component" value="Unassembled WGS sequence"/>
</dbReference>
<dbReference type="InterPro" id="IPR023335">
    <property type="entry name" value="ATP12_ortho_dom_sf"/>
</dbReference>
<gene>
    <name evidence="4" type="ORF">Q9K02_04920</name>
</gene>
<dbReference type="InterPro" id="IPR011419">
    <property type="entry name" value="ATP12_ATP_synth-F1-assembly"/>
</dbReference>
<comment type="similarity">
    <text evidence="1">Belongs to the ATP12 family.</text>
</comment>
<dbReference type="SUPFAM" id="SSF160909">
    <property type="entry name" value="ATP12-like"/>
    <property type="match status" value="1"/>
</dbReference>
<reference evidence="4 5" key="1">
    <citation type="submission" date="2023-08" db="EMBL/GenBank/DDBJ databases">
        <title>genomic of G39.</title>
        <authorList>
            <person name="Wang Y."/>
        </authorList>
    </citation>
    <scope>NUCLEOTIDE SEQUENCE [LARGE SCALE GENOMIC DNA]</scope>
    <source>
        <strain evidence="4 5">G39</strain>
    </source>
</reference>
<dbReference type="RefSeq" id="WP_305931884.1">
    <property type="nucleotide sequence ID" value="NZ_JAVAIM010000001.1"/>
</dbReference>
<name>A0ABT9HMV1_9SPHN</name>
<evidence type="ECO:0000256" key="3">
    <source>
        <dbReference type="ARBA" id="ARBA00023186"/>
    </source>
</evidence>
<accession>A0ABT9HMV1</accession>
<organism evidence="4 5">
    <name type="scientific">Qipengyuania profundimaris</name>
    <dbReference type="NCBI Taxonomy" id="3067652"/>
    <lineage>
        <taxon>Bacteria</taxon>
        <taxon>Pseudomonadati</taxon>
        <taxon>Pseudomonadota</taxon>
        <taxon>Alphaproteobacteria</taxon>
        <taxon>Sphingomonadales</taxon>
        <taxon>Erythrobacteraceae</taxon>
        <taxon>Qipengyuania</taxon>
    </lineage>
</organism>
<dbReference type="PANTHER" id="PTHR21013">
    <property type="entry name" value="ATP SYNTHASE MITOCHONDRIAL F1 COMPLEX ASSEMBLY FACTOR 2/ATP12 PROTEIN, MITOCHONDRIAL PRECURSOR"/>
    <property type="match status" value="1"/>
</dbReference>
<dbReference type="PANTHER" id="PTHR21013:SF10">
    <property type="entry name" value="ATP SYNTHASE MITOCHONDRIAL F1 COMPLEX ASSEMBLY FACTOR 2"/>
    <property type="match status" value="1"/>
</dbReference>
<dbReference type="InterPro" id="IPR042272">
    <property type="entry name" value="ATP12_ATP_synth-F1-assembly_N"/>
</dbReference>
<evidence type="ECO:0000256" key="2">
    <source>
        <dbReference type="ARBA" id="ARBA00022946"/>
    </source>
</evidence>
<comment type="caution">
    <text evidence="4">The sequence shown here is derived from an EMBL/GenBank/DDBJ whole genome shotgun (WGS) entry which is preliminary data.</text>
</comment>
<dbReference type="Gene3D" id="3.30.2180.10">
    <property type="entry name" value="ATP12-like"/>
    <property type="match status" value="1"/>
</dbReference>
<evidence type="ECO:0000313" key="5">
    <source>
        <dbReference type="Proteomes" id="UP001240639"/>
    </source>
</evidence>
<evidence type="ECO:0000313" key="4">
    <source>
        <dbReference type="EMBL" id="MDP4574478.1"/>
    </source>
</evidence>